<accession>A0A8S2LM34</accession>
<evidence type="ECO:0000313" key="2">
    <source>
        <dbReference type="Proteomes" id="UP000681967"/>
    </source>
</evidence>
<proteinExistence type="predicted"/>
<organism evidence="1 2">
    <name type="scientific">Rotaria magnacalcarata</name>
    <dbReference type="NCBI Taxonomy" id="392030"/>
    <lineage>
        <taxon>Eukaryota</taxon>
        <taxon>Metazoa</taxon>
        <taxon>Spiralia</taxon>
        <taxon>Gnathifera</taxon>
        <taxon>Rotifera</taxon>
        <taxon>Eurotatoria</taxon>
        <taxon>Bdelloidea</taxon>
        <taxon>Philodinida</taxon>
        <taxon>Philodinidae</taxon>
        <taxon>Rotaria</taxon>
    </lineage>
</organism>
<dbReference type="InterPro" id="IPR011042">
    <property type="entry name" value="6-blade_b-propeller_TolB-like"/>
</dbReference>
<evidence type="ECO:0008006" key="3">
    <source>
        <dbReference type="Google" id="ProtNLM"/>
    </source>
</evidence>
<sequence length="51" mass="5292">MGLFVDTLGTIYVADHGNHRAVHWPKGEKQGTLIAGGNGVGSGANQLYGLI</sequence>
<evidence type="ECO:0000313" key="1">
    <source>
        <dbReference type="EMBL" id="CAF3908778.1"/>
    </source>
</evidence>
<dbReference type="Proteomes" id="UP000681967">
    <property type="component" value="Unassembled WGS sequence"/>
</dbReference>
<feature type="non-terminal residue" evidence="1">
    <location>
        <position position="51"/>
    </location>
</feature>
<protein>
    <recommendedName>
        <fullName evidence="3">NHL repeat containing protein</fullName>
    </recommendedName>
</protein>
<dbReference type="EMBL" id="CAJOBH010002483">
    <property type="protein sequence ID" value="CAF3908778.1"/>
    <property type="molecule type" value="Genomic_DNA"/>
</dbReference>
<dbReference type="Gene3D" id="2.120.10.30">
    <property type="entry name" value="TolB, C-terminal domain"/>
    <property type="match status" value="1"/>
</dbReference>
<comment type="caution">
    <text evidence="1">The sequence shown here is derived from an EMBL/GenBank/DDBJ whole genome shotgun (WGS) entry which is preliminary data.</text>
</comment>
<dbReference type="AlphaFoldDB" id="A0A8S2LM34"/>
<name>A0A8S2LM34_9BILA</name>
<gene>
    <name evidence="1" type="ORF">BYL167_LOCUS8866</name>
</gene>
<reference evidence="1" key="1">
    <citation type="submission" date="2021-02" db="EMBL/GenBank/DDBJ databases">
        <authorList>
            <person name="Nowell W R."/>
        </authorList>
    </citation>
    <scope>NUCLEOTIDE SEQUENCE</scope>
</reference>